<dbReference type="AlphaFoldDB" id="A0A7Z0BWR0"/>
<dbReference type="RefSeq" id="WP_179408365.1">
    <property type="nucleotide sequence ID" value="NZ_BMGF01000005.1"/>
</dbReference>
<proteinExistence type="predicted"/>
<keyword evidence="2" id="KW-0223">Dioxygenase</keyword>
<dbReference type="InterPro" id="IPR029068">
    <property type="entry name" value="Glyas_Bleomycin-R_OHBP_Dase"/>
</dbReference>
<dbReference type="EMBL" id="JACBZF010000005">
    <property type="protein sequence ID" value="NYH96532.1"/>
    <property type="molecule type" value="Genomic_DNA"/>
</dbReference>
<evidence type="ECO:0000313" key="3">
    <source>
        <dbReference type="Proteomes" id="UP000522081"/>
    </source>
</evidence>
<gene>
    <name evidence="2" type="ORF">FHS75_002871</name>
</gene>
<evidence type="ECO:0000259" key="1">
    <source>
        <dbReference type="PROSITE" id="PS51819"/>
    </source>
</evidence>
<dbReference type="Proteomes" id="UP000522081">
    <property type="component" value="Unassembled WGS sequence"/>
</dbReference>
<dbReference type="SUPFAM" id="SSF54593">
    <property type="entry name" value="Glyoxalase/Bleomycin resistance protein/Dihydroxybiphenyl dioxygenase"/>
    <property type="match status" value="1"/>
</dbReference>
<reference evidence="2 3" key="1">
    <citation type="submission" date="2020-07" db="EMBL/GenBank/DDBJ databases">
        <title>Genomic Encyclopedia of Type Strains, Phase IV (KMG-IV): sequencing the most valuable type-strain genomes for metagenomic binning, comparative biology and taxonomic classification.</title>
        <authorList>
            <person name="Goeker M."/>
        </authorList>
    </citation>
    <scope>NUCLEOTIDE SEQUENCE [LARGE SCALE GENOMIC DNA]</scope>
    <source>
        <strain evidence="2 3">DSM 29043</strain>
    </source>
</reference>
<protein>
    <submittedName>
        <fullName evidence="2">Catechol-2,3-dioxygenase</fullName>
    </submittedName>
</protein>
<dbReference type="GO" id="GO:0051213">
    <property type="term" value="F:dioxygenase activity"/>
    <property type="evidence" value="ECO:0007669"/>
    <property type="project" value="UniProtKB-KW"/>
</dbReference>
<dbReference type="Gene3D" id="3.10.180.10">
    <property type="entry name" value="2,3-Dihydroxybiphenyl 1,2-Dioxygenase, domain 1"/>
    <property type="match status" value="1"/>
</dbReference>
<organism evidence="2 3">
    <name type="scientific">Novosphingobium marinum</name>
    <dbReference type="NCBI Taxonomy" id="1514948"/>
    <lineage>
        <taxon>Bacteria</taxon>
        <taxon>Pseudomonadati</taxon>
        <taxon>Pseudomonadota</taxon>
        <taxon>Alphaproteobacteria</taxon>
        <taxon>Sphingomonadales</taxon>
        <taxon>Sphingomonadaceae</taxon>
        <taxon>Novosphingobium</taxon>
    </lineage>
</organism>
<feature type="domain" description="VOC" evidence="1">
    <location>
        <begin position="12"/>
        <end position="128"/>
    </location>
</feature>
<keyword evidence="3" id="KW-1185">Reference proteome</keyword>
<comment type="caution">
    <text evidence="2">The sequence shown here is derived from an EMBL/GenBank/DDBJ whole genome shotgun (WGS) entry which is preliminary data.</text>
</comment>
<evidence type="ECO:0000313" key="2">
    <source>
        <dbReference type="EMBL" id="NYH96532.1"/>
    </source>
</evidence>
<keyword evidence="2" id="KW-0560">Oxidoreductase</keyword>
<name>A0A7Z0BWR0_9SPHN</name>
<dbReference type="InterPro" id="IPR037523">
    <property type="entry name" value="VOC_core"/>
</dbReference>
<dbReference type="PROSITE" id="PS51819">
    <property type="entry name" value="VOC"/>
    <property type="match status" value="1"/>
</dbReference>
<sequence length="136" mass="14583">MADEGGPVARPALDHLTILYTDRAASERHYGALLPLVGFAKTKPGIWTDGRGFWLQFLPADPGAAPYERRGAGLNHWGFSMPSAQAVHALRESLMAAGIEVPTIQDLDGAVALFLPDPDGLRAEFTWYPEGVAVVG</sequence>
<accession>A0A7Z0BWR0</accession>